<dbReference type="PANTHER" id="PTHR22617">
    <property type="entry name" value="CHEMOTAXIS SENSOR HISTIDINE KINASE-RELATED"/>
    <property type="match status" value="1"/>
</dbReference>
<keyword evidence="3" id="KW-1185">Reference proteome</keyword>
<reference evidence="3" key="1">
    <citation type="submission" date="2016-10" db="EMBL/GenBank/DDBJ databases">
        <authorList>
            <person name="Varghese N."/>
            <person name="Submissions S."/>
        </authorList>
    </citation>
    <scope>NUCLEOTIDE SEQUENCE [LARGE SCALE GENOMIC DNA]</scope>
    <source>
        <strain evidence="3">DSM 16995</strain>
    </source>
</reference>
<dbReference type="InterPro" id="IPR002545">
    <property type="entry name" value="CheW-lke_dom"/>
</dbReference>
<name>A0A1G9CFT9_9BACT</name>
<dbReference type="Gene3D" id="2.30.30.40">
    <property type="entry name" value="SH3 Domains"/>
    <property type="match status" value="1"/>
</dbReference>
<dbReference type="GO" id="GO:0007165">
    <property type="term" value="P:signal transduction"/>
    <property type="evidence" value="ECO:0007669"/>
    <property type="project" value="InterPro"/>
</dbReference>
<dbReference type="PANTHER" id="PTHR22617:SF43">
    <property type="entry name" value="PROTEIN PILI"/>
    <property type="match status" value="1"/>
</dbReference>
<dbReference type="InterPro" id="IPR039315">
    <property type="entry name" value="CheW"/>
</dbReference>
<dbReference type="EMBL" id="FNGA01000001">
    <property type="protein sequence ID" value="SDK50456.1"/>
    <property type="molecule type" value="Genomic_DNA"/>
</dbReference>
<dbReference type="PROSITE" id="PS50851">
    <property type="entry name" value="CHEW"/>
    <property type="match status" value="1"/>
</dbReference>
<evidence type="ECO:0000313" key="2">
    <source>
        <dbReference type="EMBL" id="SDK50456.1"/>
    </source>
</evidence>
<dbReference type="GO" id="GO:0005829">
    <property type="term" value="C:cytosol"/>
    <property type="evidence" value="ECO:0007669"/>
    <property type="project" value="TreeGrafter"/>
</dbReference>
<dbReference type="InterPro" id="IPR036061">
    <property type="entry name" value="CheW-like_dom_sf"/>
</dbReference>
<dbReference type="STRING" id="246191.SAMN05660337_0659"/>
<dbReference type="Proteomes" id="UP000199053">
    <property type="component" value="Unassembled WGS sequence"/>
</dbReference>
<dbReference type="RefSeq" id="WP_092158171.1">
    <property type="nucleotide sequence ID" value="NZ_FNGA01000001.1"/>
</dbReference>
<dbReference type="GO" id="GO:0006935">
    <property type="term" value="P:chemotaxis"/>
    <property type="evidence" value="ECO:0007669"/>
    <property type="project" value="InterPro"/>
</dbReference>
<gene>
    <name evidence="2" type="ORF">SAMN05660337_0659</name>
</gene>
<dbReference type="Gene3D" id="2.40.50.180">
    <property type="entry name" value="CheA-289, Domain 4"/>
    <property type="match status" value="1"/>
</dbReference>
<feature type="domain" description="CheW-like" evidence="1">
    <location>
        <begin position="1"/>
        <end position="147"/>
    </location>
</feature>
<proteinExistence type="predicted"/>
<protein>
    <submittedName>
        <fullName evidence="2">Chemotaxis-related protein WspB</fullName>
    </submittedName>
</protein>
<dbReference type="OrthoDB" id="9790406at2"/>
<dbReference type="AlphaFoldDB" id="A0A1G9CFT9"/>
<dbReference type="SMART" id="SM00260">
    <property type="entry name" value="CheW"/>
    <property type="match status" value="1"/>
</dbReference>
<sequence length="161" mass="17863">MLVLTFRIGQYAYGLEARFVAEVVPPTIYKELPRSPGYVKGIFNYRGTITPVVDLSMLATDTACKPLMSTRVIILDFADIDSAEERGERYLGLLAENITETVKLFDSDFESSGLEIPDAPWLGKVARIEGGMLQLIKPGKLLSDELRTVLFSKSEIEQVDG</sequence>
<organism evidence="2 3">
    <name type="scientific">Maridesulfovibrio ferrireducens</name>
    <dbReference type="NCBI Taxonomy" id="246191"/>
    <lineage>
        <taxon>Bacteria</taxon>
        <taxon>Pseudomonadati</taxon>
        <taxon>Thermodesulfobacteriota</taxon>
        <taxon>Desulfovibrionia</taxon>
        <taxon>Desulfovibrionales</taxon>
        <taxon>Desulfovibrionaceae</taxon>
        <taxon>Maridesulfovibrio</taxon>
    </lineage>
</organism>
<evidence type="ECO:0000259" key="1">
    <source>
        <dbReference type="PROSITE" id="PS50851"/>
    </source>
</evidence>
<dbReference type="SUPFAM" id="SSF50341">
    <property type="entry name" value="CheW-like"/>
    <property type="match status" value="1"/>
</dbReference>
<accession>A0A1G9CFT9</accession>
<dbReference type="Pfam" id="PF01584">
    <property type="entry name" value="CheW"/>
    <property type="match status" value="1"/>
</dbReference>
<evidence type="ECO:0000313" key="3">
    <source>
        <dbReference type="Proteomes" id="UP000199053"/>
    </source>
</evidence>